<evidence type="ECO:0000313" key="1">
    <source>
        <dbReference type="EMBL" id="RAS70503.1"/>
    </source>
</evidence>
<gene>
    <name evidence="1" type="ORF">C8D87_101803</name>
</gene>
<dbReference type="RefSeq" id="WP_146771614.1">
    <property type="nucleotide sequence ID" value="NZ_QLTT01000001.1"/>
</dbReference>
<dbReference type="Proteomes" id="UP000248714">
    <property type="component" value="Unassembled WGS sequence"/>
</dbReference>
<organism evidence="1 2">
    <name type="scientific">Lentzea atacamensis</name>
    <dbReference type="NCBI Taxonomy" id="531938"/>
    <lineage>
        <taxon>Bacteria</taxon>
        <taxon>Bacillati</taxon>
        <taxon>Actinomycetota</taxon>
        <taxon>Actinomycetes</taxon>
        <taxon>Pseudonocardiales</taxon>
        <taxon>Pseudonocardiaceae</taxon>
        <taxon>Lentzea</taxon>
    </lineage>
</organism>
<sequence length="148" mass="15518">MTLVVGSRAFSEEALWASALTVVAVVALSPDWTLPNALAPASACATAWSFEAFRAGTANRPIGPREFAPRLRPRRPLEIEDSRDCRSPALLWRRCIEESFMEKPELPVGPALPVGGGGGAGWDGAGFVETDGLGLTCPLAIAGSPGDD</sequence>
<accession>A0ABX9EHM6</accession>
<proteinExistence type="predicted"/>
<keyword evidence="2" id="KW-1185">Reference proteome</keyword>
<evidence type="ECO:0000313" key="2">
    <source>
        <dbReference type="Proteomes" id="UP000248714"/>
    </source>
</evidence>
<evidence type="ECO:0008006" key="3">
    <source>
        <dbReference type="Google" id="ProtNLM"/>
    </source>
</evidence>
<comment type="caution">
    <text evidence="1">The sequence shown here is derived from an EMBL/GenBank/DDBJ whole genome shotgun (WGS) entry which is preliminary data.</text>
</comment>
<reference evidence="1 2" key="1">
    <citation type="submission" date="2018-06" db="EMBL/GenBank/DDBJ databases">
        <title>Genomic Encyclopedia of Type Strains, Phase IV (KMG-IV): sequencing the most valuable type-strain genomes for metagenomic binning, comparative biology and taxonomic classification.</title>
        <authorList>
            <person name="Goeker M."/>
        </authorList>
    </citation>
    <scope>NUCLEOTIDE SEQUENCE [LARGE SCALE GENOMIC DNA]</scope>
    <source>
        <strain evidence="1 2">DSM 45479</strain>
    </source>
</reference>
<protein>
    <recommendedName>
        <fullName evidence="3">Secreted protein</fullName>
    </recommendedName>
</protein>
<name>A0ABX9EHM6_9PSEU</name>
<dbReference type="EMBL" id="QLTT01000001">
    <property type="protein sequence ID" value="RAS70503.1"/>
    <property type="molecule type" value="Genomic_DNA"/>
</dbReference>